<dbReference type="PRINTS" id="PR01270">
    <property type="entry name" value="HDASUPER"/>
</dbReference>
<evidence type="ECO:0000256" key="1">
    <source>
        <dbReference type="ARBA" id="ARBA00005947"/>
    </source>
</evidence>
<dbReference type="PANTHER" id="PTHR10625">
    <property type="entry name" value="HISTONE DEACETYLASE HDAC1-RELATED"/>
    <property type="match status" value="1"/>
</dbReference>
<comment type="similarity">
    <text evidence="1">Belongs to the histone deacetylase family.</text>
</comment>
<dbReference type="Gene3D" id="3.40.800.20">
    <property type="entry name" value="Histone deacetylase domain"/>
    <property type="match status" value="1"/>
</dbReference>
<dbReference type="SUPFAM" id="SSF52768">
    <property type="entry name" value="Arginase/deacetylase"/>
    <property type="match status" value="1"/>
</dbReference>
<dbReference type="InterPro" id="IPR000286">
    <property type="entry name" value="HDACs"/>
</dbReference>
<dbReference type="InterPro" id="IPR023696">
    <property type="entry name" value="Ureohydrolase_dom_sf"/>
</dbReference>
<dbReference type="InterPro" id="IPR037138">
    <property type="entry name" value="His_deacetylse_dom_sf"/>
</dbReference>
<dbReference type="Pfam" id="PF00850">
    <property type="entry name" value="Hist_deacetyl"/>
    <property type="match status" value="1"/>
</dbReference>
<evidence type="ECO:0000259" key="2">
    <source>
        <dbReference type="Pfam" id="PF00850"/>
    </source>
</evidence>
<protein>
    <submittedName>
        <fullName evidence="3">Histone deacetylase superfamily</fullName>
    </submittedName>
</protein>
<feature type="domain" description="Histone deacetylase" evidence="2">
    <location>
        <begin position="69"/>
        <end position="357"/>
    </location>
</feature>
<sequence>MKCPAITVAPATIHIDSLSAFSYSKVYRPVPMPGPERRQAARPREHPLLSSTVIYTHPICLEHDTGEFHPECADRLRAIGHILDREEFMYVPREEAPKATLAQILRAHTQDHYDQVMDSIPAEGSVELDGDTFVSPRSGEAALHSAGAAIAAVDEVATGRSRNAFCATRPPGHHAERNAIMGFCLFSNAAIAALHARDQHGFKRVAVVDFDVHHGNGTQDVLWNEPGTFYASSHQDDAFPYTGKVEEVGPPGGCTVVNVPLPAGTASDVFRAAYTDIILPKLEAFAPDFLIISAGFDAHAADPMAHLRLQVADFEWLTQKLLGIARTHAQRRVVSVLEGGYETRALAACVAAHLRVLMEG</sequence>
<dbReference type="InterPro" id="IPR023801">
    <property type="entry name" value="His_deacetylse_dom"/>
</dbReference>
<dbReference type="AlphaFoldDB" id="A4U006"/>
<dbReference type="CDD" id="cd11599">
    <property type="entry name" value="HDAC_classII_2"/>
    <property type="match status" value="1"/>
</dbReference>
<reference evidence="3" key="1">
    <citation type="journal article" date="2007" name="J. Bacteriol.">
        <title>Comparative genome analysis of four magnetotactic bacteria reveals a complex set of group-specific genes implicated in magnetosome biomineralization and function.</title>
        <authorList>
            <person name="Richter M."/>
            <person name="Kube M."/>
            <person name="Bazylinski D.A."/>
            <person name="Lombardot T."/>
            <person name="Gloeckner F.O."/>
            <person name="Reinhardt R."/>
            <person name="Schueler D."/>
        </authorList>
    </citation>
    <scope>NUCLEOTIDE SEQUENCE</scope>
    <source>
        <strain evidence="3">MSR-1</strain>
    </source>
</reference>
<dbReference type="PANTHER" id="PTHR10625:SF10">
    <property type="entry name" value="HISTONE DEACETYLASE HDAC1"/>
    <property type="match status" value="1"/>
</dbReference>
<organism evidence="3">
    <name type="scientific">Magnetospirillum gryphiswaldense</name>
    <dbReference type="NCBI Taxonomy" id="55518"/>
    <lineage>
        <taxon>Bacteria</taxon>
        <taxon>Pseudomonadati</taxon>
        <taxon>Pseudomonadota</taxon>
        <taxon>Alphaproteobacteria</taxon>
        <taxon>Rhodospirillales</taxon>
        <taxon>Rhodospirillaceae</taxon>
        <taxon>Magnetospirillum</taxon>
    </lineage>
</organism>
<evidence type="ECO:0000313" key="3">
    <source>
        <dbReference type="EMBL" id="CAM76213.1"/>
    </source>
</evidence>
<accession>A4U006</accession>
<proteinExistence type="inferred from homology"/>
<dbReference type="EMBL" id="CU459003">
    <property type="protein sequence ID" value="CAM76213.1"/>
    <property type="molecule type" value="Genomic_DNA"/>
</dbReference>
<dbReference type="GO" id="GO:0004407">
    <property type="term" value="F:histone deacetylase activity"/>
    <property type="evidence" value="ECO:0007669"/>
    <property type="project" value="TreeGrafter"/>
</dbReference>
<name>A4U006_9PROT</name>
<gene>
    <name evidence="3" type="ORF">MGR_2158</name>
</gene>
<dbReference type="GO" id="GO:0040029">
    <property type="term" value="P:epigenetic regulation of gene expression"/>
    <property type="evidence" value="ECO:0007669"/>
    <property type="project" value="TreeGrafter"/>
</dbReference>